<evidence type="ECO:0000256" key="1">
    <source>
        <dbReference type="ARBA" id="ARBA00003767"/>
    </source>
</evidence>
<dbReference type="PANTHER" id="PTHR23226">
    <property type="entry name" value="ZINC FINGER AND SCAN DOMAIN-CONTAINING"/>
    <property type="match status" value="1"/>
</dbReference>
<evidence type="ECO:0000256" key="12">
    <source>
        <dbReference type="PROSITE-ProRule" id="PRU00187"/>
    </source>
</evidence>
<keyword evidence="7" id="KW-0862">Zinc</keyword>
<dbReference type="EMBL" id="CAJHUB010000755">
    <property type="protein sequence ID" value="CAD7683471.1"/>
    <property type="molecule type" value="Genomic_DNA"/>
</dbReference>
<dbReference type="AlphaFoldDB" id="A0A811Z426"/>
<gene>
    <name evidence="16" type="ORF">NYPRO_LOCUS16263</name>
</gene>
<feature type="domain" description="C2H2-type" evidence="14">
    <location>
        <begin position="571"/>
        <end position="598"/>
    </location>
</feature>
<accession>A0A811Z426</accession>
<comment type="caution">
    <text evidence="16">The sequence shown here is derived from an EMBL/GenBank/DDBJ whole genome shotgun (WGS) entry which is preliminary data.</text>
</comment>
<dbReference type="InterPro" id="IPR003309">
    <property type="entry name" value="SCAN_dom"/>
</dbReference>
<feature type="region of interest" description="Disordered" evidence="13">
    <location>
        <begin position="585"/>
        <end position="675"/>
    </location>
</feature>
<evidence type="ECO:0000256" key="7">
    <source>
        <dbReference type="ARBA" id="ARBA00022833"/>
    </source>
</evidence>
<feature type="compositionally biased region" description="Basic and acidic residues" evidence="13">
    <location>
        <begin position="649"/>
        <end position="662"/>
    </location>
</feature>
<feature type="domain" description="C2H2-type" evidence="14">
    <location>
        <begin position="487"/>
        <end position="514"/>
    </location>
</feature>
<comment type="subcellular location">
    <subcellularLocation>
        <location evidence="2 12">Nucleus</location>
    </subcellularLocation>
</comment>
<evidence type="ECO:0000256" key="2">
    <source>
        <dbReference type="ARBA" id="ARBA00004123"/>
    </source>
</evidence>
<evidence type="ECO:0000313" key="16">
    <source>
        <dbReference type="EMBL" id="CAD7683471.1"/>
    </source>
</evidence>
<dbReference type="Pfam" id="PF02023">
    <property type="entry name" value="SCAN"/>
    <property type="match status" value="1"/>
</dbReference>
<dbReference type="SMART" id="SM00431">
    <property type="entry name" value="SCAN"/>
    <property type="match status" value="1"/>
</dbReference>
<dbReference type="FunFam" id="3.30.160.60:FF:000258">
    <property type="entry name" value="zinc finger and SCAN domain-containing protein 29 isoform X2"/>
    <property type="match status" value="1"/>
</dbReference>
<dbReference type="PROSITE" id="PS00028">
    <property type="entry name" value="ZINC_FINGER_C2H2_1"/>
    <property type="match status" value="4"/>
</dbReference>
<dbReference type="InterPro" id="IPR036236">
    <property type="entry name" value="Znf_C2H2_sf"/>
</dbReference>
<reference evidence="16" key="1">
    <citation type="submission" date="2020-12" db="EMBL/GenBank/DDBJ databases">
        <authorList>
            <consortium name="Molecular Ecology Group"/>
        </authorList>
    </citation>
    <scope>NUCLEOTIDE SEQUENCE</scope>
    <source>
        <strain evidence="16">TBG_1078</strain>
    </source>
</reference>
<name>A0A811Z426_NYCPR</name>
<dbReference type="PANTHER" id="PTHR23226:SF377">
    <property type="entry name" value="ZINC FINGER AND SCAN DOMAIN-CONTAINING PROTEIN 20"/>
    <property type="match status" value="1"/>
</dbReference>
<dbReference type="FunFam" id="3.30.160.60:FF:001962">
    <property type="entry name" value="Zinc finger and SCAN domain-containing protein 32"/>
    <property type="match status" value="1"/>
</dbReference>
<feature type="compositionally biased region" description="Polar residues" evidence="13">
    <location>
        <begin position="608"/>
        <end position="620"/>
    </location>
</feature>
<dbReference type="CDD" id="cd07936">
    <property type="entry name" value="SCAN"/>
    <property type="match status" value="1"/>
</dbReference>
<keyword evidence="6 11" id="KW-0863">Zinc-finger</keyword>
<dbReference type="InterPro" id="IPR013087">
    <property type="entry name" value="Znf_C2H2_type"/>
</dbReference>
<evidence type="ECO:0000256" key="13">
    <source>
        <dbReference type="SAM" id="MobiDB-lite"/>
    </source>
</evidence>
<evidence type="ECO:0000256" key="9">
    <source>
        <dbReference type="ARBA" id="ARBA00023163"/>
    </source>
</evidence>
<evidence type="ECO:0000259" key="14">
    <source>
        <dbReference type="PROSITE" id="PS50157"/>
    </source>
</evidence>
<feature type="domain" description="C2H2-type" evidence="14">
    <location>
        <begin position="515"/>
        <end position="542"/>
    </location>
</feature>
<dbReference type="SUPFAM" id="SSF47353">
    <property type="entry name" value="Retrovirus capsid dimerization domain-like"/>
    <property type="match status" value="1"/>
</dbReference>
<dbReference type="FunFam" id="3.30.160.60:FF:000342">
    <property type="entry name" value="zinc finger protein 394"/>
    <property type="match status" value="1"/>
</dbReference>
<keyword evidence="8" id="KW-0805">Transcription regulation</keyword>
<dbReference type="FunFam" id="1.10.4020.10:FF:000001">
    <property type="entry name" value="zinc finger protein 263 isoform X1"/>
    <property type="match status" value="1"/>
</dbReference>
<sequence>MESDLQGRSGYQSASLLKQIMAAPRSPQAYPFPCKNCSQGQKSTFHSNNPNPEASRQHFRQFCCQEVAGPHEAFSKLWELCCQWLRPKIHSKEQMLELLVLEQFLTILPEEIQTRVKEQHLENGDGFCSQVLDSEDWKVLNEETTLLGAARESPRSHLKQVHPEESTLEGLWSSQQRAGEQSEAWLLAQAPRNLAQKKGFETRRQALALGSWGPGEGPVPCEDRAGSLCQEGQTHVGFAQRAIYKGVTWKKDRKNSLAGGPCGDAPKPVLAIVWNAQHHEELQTPQHSQPDRVVAERLGEQGLLRAPGQSHTKFNGLGSRYHKGRGGQVHALSSSWASAPKEASCDIPGREGRATEAGELSQQEGEPMEAGEGAWTDGLEIKNKTKKENRKWDGLGQAEAKKTLWRKSSETFWRPEPKRGQKGEPLLRGQWRHPAREQEGRPPSQERWSQQILRAGDKACAHVLSLGDGSRGSPCLHQPVAQVEKSSKCQQCGKSFSRGSYLVRHQRIHTGEKPHMCRECGKGFSERSNLTAHLRTHTGERPYHCGECGKSFNQSSSLIVHQRTHTGEKPYQCTTCGKRFNNSSQFSAHQRGHTGQGPHPCAQCGKSFKSSSRASAQQKTHAGGGGSPPRALGVRKASPRTLSSPASRGHTEKTHSHPKEGHGLPGCRKANISVL</sequence>
<dbReference type="GO" id="GO:0005634">
    <property type="term" value="C:nucleus"/>
    <property type="evidence" value="ECO:0007669"/>
    <property type="project" value="UniProtKB-SubCell"/>
</dbReference>
<evidence type="ECO:0000259" key="15">
    <source>
        <dbReference type="PROSITE" id="PS50804"/>
    </source>
</evidence>
<evidence type="ECO:0000313" key="17">
    <source>
        <dbReference type="Proteomes" id="UP000645828"/>
    </source>
</evidence>
<keyword evidence="4" id="KW-0479">Metal-binding</keyword>
<protein>
    <submittedName>
        <fullName evidence="16">(raccoon dog) hypothetical protein</fullName>
    </submittedName>
</protein>
<dbReference type="GO" id="GO:0000978">
    <property type="term" value="F:RNA polymerase II cis-regulatory region sequence-specific DNA binding"/>
    <property type="evidence" value="ECO:0007669"/>
    <property type="project" value="TreeGrafter"/>
</dbReference>
<feature type="domain" description="C2H2-type" evidence="14">
    <location>
        <begin position="543"/>
        <end position="570"/>
    </location>
</feature>
<feature type="domain" description="C2H2-type" evidence="14">
    <location>
        <begin position="599"/>
        <end position="623"/>
    </location>
</feature>
<evidence type="ECO:0000256" key="3">
    <source>
        <dbReference type="ARBA" id="ARBA00006991"/>
    </source>
</evidence>
<keyword evidence="9" id="KW-0804">Transcription</keyword>
<comment type="function">
    <text evidence="1">May be involved in transcriptional regulation.</text>
</comment>
<evidence type="ECO:0000256" key="4">
    <source>
        <dbReference type="ARBA" id="ARBA00022723"/>
    </source>
</evidence>
<evidence type="ECO:0000256" key="6">
    <source>
        <dbReference type="ARBA" id="ARBA00022771"/>
    </source>
</evidence>
<keyword evidence="17" id="KW-1185">Reference proteome</keyword>
<dbReference type="InterPro" id="IPR038269">
    <property type="entry name" value="SCAN_sf"/>
</dbReference>
<dbReference type="PROSITE" id="PS50157">
    <property type="entry name" value="ZINC_FINGER_C2H2_2"/>
    <property type="match status" value="5"/>
</dbReference>
<feature type="compositionally biased region" description="Basic and acidic residues" evidence="13">
    <location>
        <begin position="399"/>
        <end position="422"/>
    </location>
</feature>
<dbReference type="GO" id="GO:0000981">
    <property type="term" value="F:DNA-binding transcription factor activity, RNA polymerase II-specific"/>
    <property type="evidence" value="ECO:0007669"/>
    <property type="project" value="TreeGrafter"/>
</dbReference>
<dbReference type="Gene3D" id="1.10.4020.10">
    <property type="entry name" value="DNA breaking-rejoining enzymes"/>
    <property type="match status" value="1"/>
</dbReference>
<dbReference type="FunFam" id="3.30.160.60:FF:000355">
    <property type="entry name" value="zinc finger and SCAN domain-containing protein 20 isoform X1"/>
    <property type="match status" value="1"/>
</dbReference>
<dbReference type="SMART" id="SM00355">
    <property type="entry name" value="ZnF_C2H2"/>
    <property type="match status" value="5"/>
</dbReference>
<dbReference type="Proteomes" id="UP000645828">
    <property type="component" value="Unassembled WGS sequence"/>
</dbReference>
<feature type="domain" description="SCAN box" evidence="15">
    <location>
        <begin position="56"/>
        <end position="125"/>
    </location>
</feature>
<evidence type="ECO:0000256" key="8">
    <source>
        <dbReference type="ARBA" id="ARBA00023015"/>
    </source>
</evidence>
<dbReference type="Pfam" id="PF00096">
    <property type="entry name" value="zf-C2H2"/>
    <property type="match status" value="4"/>
</dbReference>
<feature type="region of interest" description="Disordered" evidence="13">
    <location>
        <begin position="320"/>
        <end position="448"/>
    </location>
</feature>
<keyword evidence="5" id="KW-0677">Repeat</keyword>
<dbReference type="PROSITE" id="PS50804">
    <property type="entry name" value="SCAN_BOX"/>
    <property type="match status" value="1"/>
</dbReference>
<evidence type="ECO:0000256" key="11">
    <source>
        <dbReference type="PROSITE-ProRule" id="PRU00042"/>
    </source>
</evidence>
<evidence type="ECO:0000256" key="10">
    <source>
        <dbReference type="ARBA" id="ARBA00023242"/>
    </source>
</evidence>
<comment type="similarity">
    <text evidence="3">Belongs to the krueppel C2H2-type zinc-finger protein family.</text>
</comment>
<evidence type="ECO:0000256" key="5">
    <source>
        <dbReference type="ARBA" id="ARBA00022737"/>
    </source>
</evidence>
<keyword evidence="10 12" id="KW-0539">Nucleus</keyword>
<organism evidence="16 17">
    <name type="scientific">Nyctereutes procyonoides</name>
    <name type="common">Raccoon dog</name>
    <name type="synonym">Canis procyonoides</name>
    <dbReference type="NCBI Taxonomy" id="34880"/>
    <lineage>
        <taxon>Eukaryota</taxon>
        <taxon>Metazoa</taxon>
        <taxon>Chordata</taxon>
        <taxon>Craniata</taxon>
        <taxon>Vertebrata</taxon>
        <taxon>Euteleostomi</taxon>
        <taxon>Mammalia</taxon>
        <taxon>Eutheria</taxon>
        <taxon>Laurasiatheria</taxon>
        <taxon>Carnivora</taxon>
        <taxon>Caniformia</taxon>
        <taxon>Canidae</taxon>
        <taxon>Nyctereutes</taxon>
    </lineage>
</organism>
<dbReference type="Gene3D" id="3.30.160.60">
    <property type="entry name" value="Classic Zinc Finger"/>
    <property type="match status" value="5"/>
</dbReference>
<proteinExistence type="inferred from homology"/>
<dbReference type="GO" id="GO:0008270">
    <property type="term" value="F:zinc ion binding"/>
    <property type="evidence" value="ECO:0007669"/>
    <property type="project" value="UniProtKB-KW"/>
</dbReference>
<dbReference type="SUPFAM" id="SSF57667">
    <property type="entry name" value="beta-beta-alpha zinc fingers"/>
    <property type="match status" value="3"/>
</dbReference>